<dbReference type="CDD" id="cd06581">
    <property type="entry name" value="TM_PBP1_LivM_like"/>
    <property type="match status" value="1"/>
</dbReference>
<evidence type="ECO:0000313" key="8">
    <source>
        <dbReference type="Proteomes" id="UP001060070"/>
    </source>
</evidence>
<keyword evidence="2" id="KW-1003">Cell membrane</keyword>
<evidence type="ECO:0000256" key="2">
    <source>
        <dbReference type="ARBA" id="ARBA00022475"/>
    </source>
</evidence>
<dbReference type="RefSeq" id="WP_024504006.1">
    <property type="nucleotide sequence ID" value="NZ_CP015062.1"/>
</dbReference>
<feature type="transmembrane region" description="Helical" evidence="6">
    <location>
        <begin position="222"/>
        <end position="245"/>
    </location>
</feature>
<evidence type="ECO:0000256" key="1">
    <source>
        <dbReference type="ARBA" id="ARBA00004651"/>
    </source>
</evidence>
<comment type="subcellular location">
    <subcellularLocation>
        <location evidence="1">Cell membrane</location>
        <topology evidence="1">Multi-pass membrane protein</topology>
    </subcellularLocation>
</comment>
<sequence length="331" mass="35407">MAAADTLAAARPRANRTISWLVFAIAIALIMATPFLPNYHVRVLNSLLIYILLGIGLNIVIGYTGLLDLGFVAFYAVGAYSYGLLASPQLGLHMPFLLILLVAACLGAVTGILLGIPVLRLRGDYLAIVTLGFGEIIRIIINNLDWLTGGPQGIARLDKASILGIQIARPIDFFWLLLITVLIVGTVVWRLERSILGKAWAAIREDQDAARGIGINTTNAKLAAFATSATIGSIAGAIFAASQRFVSPESFTLQESVLIVLMIVVGGIGNIFGIVAGAAILILLPELLREFAEWRILFLGLLMISLIIARPAGIVPRSFGPEKLIRGLFGK</sequence>
<proteinExistence type="predicted"/>
<dbReference type="InterPro" id="IPR043428">
    <property type="entry name" value="LivM-like"/>
</dbReference>
<organism evidence="7 8">
    <name type="scientific">Mesorhizobium ciceri</name>
    <dbReference type="NCBI Taxonomy" id="39645"/>
    <lineage>
        <taxon>Bacteria</taxon>
        <taxon>Pseudomonadati</taxon>
        <taxon>Pseudomonadota</taxon>
        <taxon>Alphaproteobacteria</taxon>
        <taxon>Hyphomicrobiales</taxon>
        <taxon>Phyllobacteriaceae</taxon>
        <taxon>Mesorhizobium</taxon>
    </lineage>
</organism>
<evidence type="ECO:0000313" key="7">
    <source>
        <dbReference type="EMBL" id="UTU54469.1"/>
    </source>
</evidence>
<dbReference type="Pfam" id="PF02653">
    <property type="entry name" value="BPD_transp_2"/>
    <property type="match status" value="1"/>
</dbReference>
<feature type="transmembrane region" description="Helical" evidence="6">
    <location>
        <begin position="48"/>
        <end position="76"/>
    </location>
</feature>
<keyword evidence="4 6" id="KW-1133">Transmembrane helix</keyword>
<evidence type="ECO:0000256" key="5">
    <source>
        <dbReference type="ARBA" id="ARBA00023136"/>
    </source>
</evidence>
<dbReference type="GO" id="GO:0015658">
    <property type="term" value="F:branched-chain amino acid transmembrane transporter activity"/>
    <property type="evidence" value="ECO:0007669"/>
    <property type="project" value="InterPro"/>
</dbReference>
<feature type="transmembrane region" description="Helical" evidence="6">
    <location>
        <begin position="257"/>
        <end position="284"/>
    </location>
</feature>
<evidence type="ECO:0000256" key="3">
    <source>
        <dbReference type="ARBA" id="ARBA00022692"/>
    </source>
</evidence>
<keyword evidence="8" id="KW-1185">Reference proteome</keyword>
<protein>
    <submittedName>
        <fullName evidence="7">Branched-chain amino acid ABC transporter permease</fullName>
    </submittedName>
</protein>
<dbReference type="PANTHER" id="PTHR30482">
    <property type="entry name" value="HIGH-AFFINITY BRANCHED-CHAIN AMINO ACID TRANSPORT SYSTEM PERMEASE"/>
    <property type="match status" value="1"/>
</dbReference>
<dbReference type="PANTHER" id="PTHR30482:SF10">
    <property type="entry name" value="HIGH-AFFINITY BRANCHED-CHAIN AMINO ACID TRANSPORT PROTEIN BRAE"/>
    <property type="match status" value="1"/>
</dbReference>
<keyword evidence="3 6" id="KW-0812">Transmembrane</keyword>
<gene>
    <name evidence="7" type="ORF">LRP29_14205</name>
</gene>
<dbReference type="InterPro" id="IPR001851">
    <property type="entry name" value="ABC_transp_permease"/>
</dbReference>
<feature type="transmembrane region" description="Helical" evidence="6">
    <location>
        <begin position="17"/>
        <end position="36"/>
    </location>
</feature>
<reference evidence="7 8" key="1">
    <citation type="journal article" date="2022" name="Microbiol. Resour. Announc.">
        <title>Complete Genome Sequence of Mesorhizobium ciceri Strain R30, a Rhizobium Used as a Commercial Inoculant for Chickpea in Argentina.</title>
        <authorList>
            <person name="Foresto E."/>
            <person name="Revale S."/>
            <person name="Primo E."/>
            <person name="Nievas F."/>
            <person name="Carezzano E."/>
            <person name="Puente M."/>
            <person name="Alzari P."/>
            <person name="Mart M."/>
            <person name="Ben-Assaya M."/>
            <person name="Mornico D."/>
            <person name="Santoro M."/>
            <person name="Mart F."/>
            <person name="Giordano W."/>
            <person name="Bogino P."/>
        </authorList>
    </citation>
    <scope>NUCLEOTIDE SEQUENCE [LARGE SCALE GENOMIC DNA]</scope>
    <source>
        <strain evidence="7 8">R30</strain>
    </source>
</reference>
<dbReference type="EMBL" id="CP088147">
    <property type="protein sequence ID" value="UTU54469.1"/>
    <property type="molecule type" value="Genomic_DNA"/>
</dbReference>
<keyword evidence="5 6" id="KW-0472">Membrane</keyword>
<evidence type="ECO:0000256" key="6">
    <source>
        <dbReference type="SAM" id="Phobius"/>
    </source>
</evidence>
<feature type="transmembrane region" description="Helical" evidence="6">
    <location>
        <begin position="123"/>
        <end position="141"/>
    </location>
</feature>
<name>A0AB38TIU8_9HYPH</name>
<dbReference type="AlphaFoldDB" id="A0AB38TIU8"/>
<feature type="transmembrane region" description="Helical" evidence="6">
    <location>
        <begin position="173"/>
        <end position="191"/>
    </location>
</feature>
<feature type="transmembrane region" description="Helical" evidence="6">
    <location>
        <begin position="296"/>
        <end position="314"/>
    </location>
</feature>
<accession>A0AB38TIU8</accession>
<feature type="transmembrane region" description="Helical" evidence="6">
    <location>
        <begin position="96"/>
        <end position="116"/>
    </location>
</feature>
<evidence type="ECO:0000256" key="4">
    <source>
        <dbReference type="ARBA" id="ARBA00022989"/>
    </source>
</evidence>
<dbReference type="Proteomes" id="UP001060070">
    <property type="component" value="Chromosome"/>
</dbReference>
<dbReference type="GO" id="GO:0005886">
    <property type="term" value="C:plasma membrane"/>
    <property type="evidence" value="ECO:0007669"/>
    <property type="project" value="UniProtKB-SubCell"/>
</dbReference>